<proteinExistence type="predicted"/>
<dbReference type="EMBL" id="JABFJV010000315">
    <property type="protein sequence ID" value="NOK38393.1"/>
    <property type="molecule type" value="Genomic_DNA"/>
</dbReference>
<evidence type="ECO:0000313" key="3">
    <source>
        <dbReference type="Proteomes" id="UP000563426"/>
    </source>
</evidence>
<sequence length="212" mass="23779">MKRHLLLSLSLLTAACGPSYGMRVPDTLVKKLPYETRIELLEAENDLALAIDRVDEADNEVNRARDNIRRAKSRQEAAEDEEDRAPDASSREVAQLAIAESESRVEYLRAHQRLNVGLREVEQLSLRCAFARFELARLTAARKAKVQGSERLEPKDFEEQVSECEAAVKEQRANLAGDTKEAQAAKEAWEAKKAALAKKTFDARASPYVENL</sequence>
<evidence type="ECO:0000256" key="1">
    <source>
        <dbReference type="SAM" id="MobiDB-lite"/>
    </source>
</evidence>
<gene>
    <name evidence="2" type="ORF">HMI49_34870</name>
</gene>
<protein>
    <recommendedName>
        <fullName evidence="4">Lipoprotein</fullName>
    </recommendedName>
</protein>
<dbReference type="AlphaFoldDB" id="A0A3A8I5A6"/>
<dbReference type="Proteomes" id="UP000563426">
    <property type="component" value="Unassembled WGS sequence"/>
</dbReference>
<evidence type="ECO:0000313" key="2">
    <source>
        <dbReference type="EMBL" id="NOK38393.1"/>
    </source>
</evidence>
<dbReference type="OrthoDB" id="5510749at2"/>
<accession>A0A3A8I5A6</accession>
<name>A0A3A8I5A6_9BACT</name>
<reference evidence="2 3" key="1">
    <citation type="submission" date="2020-05" db="EMBL/GenBank/DDBJ databases">
        <authorList>
            <person name="Whitworth D."/>
        </authorList>
    </citation>
    <scope>NUCLEOTIDE SEQUENCE [LARGE SCALE GENOMIC DNA]</scope>
    <source>
        <strain evidence="2 3">AB043B</strain>
    </source>
</reference>
<dbReference type="RefSeq" id="WP_120528321.1">
    <property type="nucleotide sequence ID" value="NZ_JABFJV010000315.1"/>
</dbReference>
<evidence type="ECO:0008006" key="4">
    <source>
        <dbReference type="Google" id="ProtNLM"/>
    </source>
</evidence>
<comment type="caution">
    <text evidence="2">The sequence shown here is derived from an EMBL/GenBank/DDBJ whole genome shotgun (WGS) entry which is preliminary data.</text>
</comment>
<keyword evidence="3" id="KW-1185">Reference proteome</keyword>
<organism evidence="2 3">
    <name type="scientific">Corallococcus exercitus</name>
    <dbReference type="NCBI Taxonomy" id="2316736"/>
    <lineage>
        <taxon>Bacteria</taxon>
        <taxon>Pseudomonadati</taxon>
        <taxon>Myxococcota</taxon>
        <taxon>Myxococcia</taxon>
        <taxon>Myxococcales</taxon>
        <taxon>Cystobacterineae</taxon>
        <taxon>Myxococcaceae</taxon>
        <taxon>Corallococcus</taxon>
    </lineage>
</organism>
<dbReference type="PROSITE" id="PS51257">
    <property type="entry name" value="PROKAR_LIPOPROTEIN"/>
    <property type="match status" value="1"/>
</dbReference>
<feature type="region of interest" description="Disordered" evidence="1">
    <location>
        <begin position="70"/>
        <end position="91"/>
    </location>
</feature>